<keyword evidence="2" id="KW-1185">Reference proteome</keyword>
<comment type="caution">
    <text evidence="1">The sequence shown here is derived from an EMBL/GenBank/DDBJ whole genome shotgun (WGS) entry which is preliminary data.</text>
</comment>
<dbReference type="CDD" id="cd00303">
    <property type="entry name" value="retropepsin_like"/>
    <property type="match status" value="1"/>
</dbReference>
<dbReference type="PANTHER" id="PTHR33067">
    <property type="entry name" value="RNA-DIRECTED DNA POLYMERASE-RELATED"/>
    <property type="match status" value="1"/>
</dbReference>
<sequence length="295" mass="34018">MYVNLLPSFHGLPTEDFLQFMKKYNVVLETFPIVVRDRVLTRAQLQMRCFQYCLKDRAKQWYMALRLGRSHHGPKSLGEELKDFIKATDEASIAIRNSQSANEQMLKNYIQWNDQMANSMDASIRRLETQLEDLGDFIIPVTIGESKNLGAVLDIGSSINMMPLKVYKQLKLQSMKPTQIELKMANNSLKTLCGVVEDVQLDIHGLKVLVNFVVLEVKDDESHEREWKLLLRRSFMATTGMEVNVVSKHFSFSCGGSEVEFYVDRLDERLLEGCFILDVPKSRKRGRKEDGRNIF</sequence>
<dbReference type="EMBL" id="JANJYJ010000002">
    <property type="protein sequence ID" value="KAK3225624.1"/>
    <property type="molecule type" value="Genomic_DNA"/>
</dbReference>
<evidence type="ECO:0000313" key="1">
    <source>
        <dbReference type="EMBL" id="KAK3225624.1"/>
    </source>
</evidence>
<protein>
    <recommendedName>
        <fullName evidence="3">Retrotransposon gag domain-containing protein</fullName>
    </recommendedName>
</protein>
<evidence type="ECO:0008006" key="3">
    <source>
        <dbReference type="Google" id="ProtNLM"/>
    </source>
</evidence>
<gene>
    <name evidence="1" type="ORF">Dsin_005486</name>
</gene>
<dbReference type="Proteomes" id="UP001281410">
    <property type="component" value="Unassembled WGS sequence"/>
</dbReference>
<dbReference type="Gene3D" id="2.40.70.10">
    <property type="entry name" value="Acid Proteases"/>
    <property type="match status" value="1"/>
</dbReference>
<reference evidence="1" key="1">
    <citation type="journal article" date="2023" name="Plant J.">
        <title>Genome sequences and population genomics provide insights into the demographic history, inbreeding, and mutation load of two 'living fossil' tree species of Dipteronia.</title>
        <authorList>
            <person name="Feng Y."/>
            <person name="Comes H.P."/>
            <person name="Chen J."/>
            <person name="Zhu S."/>
            <person name="Lu R."/>
            <person name="Zhang X."/>
            <person name="Li P."/>
            <person name="Qiu J."/>
            <person name="Olsen K.M."/>
            <person name="Qiu Y."/>
        </authorList>
    </citation>
    <scope>NUCLEOTIDE SEQUENCE</scope>
    <source>
        <strain evidence="1">NBL</strain>
    </source>
</reference>
<name>A0AAE0EEZ1_9ROSI</name>
<organism evidence="1 2">
    <name type="scientific">Dipteronia sinensis</name>
    <dbReference type="NCBI Taxonomy" id="43782"/>
    <lineage>
        <taxon>Eukaryota</taxon>
        <taxon>Viridiplantae</taxon>
        <taxon>Streptophyta</taxon>
        <taxon>Embryophyta</taxon>
        <taxon>Tracheophyta</taxon>
        <taxon>Spermatophyta</taxon>
        <taxon>Magnoliopsida</taxon>
        <taxon>eudicotyledons</taxon>
        <taxon>Gunneridae</taxon>
        <taxon>Pentapetalae</taxon>
        <taxon>rosids</taxon>
        <taxon>malvids</taxon>
        <taxon>Sapindales</taxon>
        <taxon>Sapindaceae</taxon>
        <taxon>Hippocastanoideae</taxon>
        <taxon>Acereae</taxon>
        <taxon>Dipteronia</taxon>
    </lineage>
</organism>
<dbReference type="PANTHER" id="PTHR33067:SF9">
    <property type="entry name" value="RNA-DIRECTED DNA POLYMERASE"/>
    <property type="match status" value="1"/>
</dbReference>
<proteinExistence type="predicted"/>
<dbReference type="InterPro" id="IPR021109">
    <property type="entry name" value="Peptidase_aspartic_dom_sf"/>
</dbReference>
<dbReference type="AlphaFoldDB" id="A0AAE0EEZ1"/>
<accession>A0AAE0EEZ1</accession>
<evidence type="ECO:0000313" key="2">
    <source>
        <dbReference type="Proteomes" id="UP001281410"/>
    </source>
</evidence>